<organism evidence="6 7">
    <name type="scientific">Crepidotus variabilis</name>
    <dbReference type="NCBI Taxonomy" id="179855"/>
    <lineage>
        <taxon>Eukaryota</taxon>
        <taxon>Fungi</taxon>
        <taxon>Dikarya</taxon>
        <taxon>Basidiomycota</taxon>
        <taxon>Agaricomycotina</taxon>
        <taxon>Agaricomycetes</taxon>
        <taxon>Agaricomycetidae</taxon>
        <taxon>Agaricales</taxon>
        <taxon>Agaricineae</taxon>
        <taxon>Crepidotaceae</taxon>
        <taxon>Crepidotus</taxon>
    </lineage>
</organism>
<dbReference type="EMBL" id="MU157849">
    <property type="protein sequence ID" value="KAF9528954.1"/>
    <property type="molecule type" value="Genomic_DNA"/>
</dbReference>
<evidence type="ECO:0000256" key="1">
    <source>
        <dbReference type="ARBA" id="ARBA00005964"/>
    </source>
</evidence>
<dbReference type="InterPro" id="IPR029058">
    <property type="entry name" value="AB_hydrolase_fold"/>
</dbReference>
<sequence length="525" mass="58105">MPEGTHLHDELAKSGARVTVDTVYGPVKGGRAANGAVVFLEIPYALPPVRFEDPLPLPQDYRYEDKEYIREATYATQPSNDGQAQDMDPVDKLGYGQASENPLFVNIVAPPSFPSQNNFPVRVYIHGGFLQFGSPHHLSGQAQYIAAERSEVWVNIGYRLSAFGFLASAKHNLTGNYGFKDQWLALEWIRENISAFGGTPDDVQITGLSAGAHSVHQLLHHASQLPLGQKAPFKSAQLQSNAILTNPRTPAQLEPQFDSLCGGLQLDPGSPDVVACLKDPKKIPWSAFTKLIEEEALGPYGTFRGCLSNDWLSKSTNVMDWQQSGSLARGLREHGVQAVVVGDLTEEWYLYSIAHPITGPEDILPNLERYFPTSLAEGLIKGFPPLPKNAGSQEATRRYGDIMSCGQVHLPARLLARDLAAASFPVLRYEVRWTPEQLRPHGFVTHACDRHLWTLRLPSLEPGQDDVARAWVRRIAEETEADNSELEGAEVDVKRMLTLKENKTIGWTEDARWDEMLKLAKVIGA</sequence>
<dbReference type="OrthoDB" id="6846267at2759"/>
<comment type="caution">
    <text evidence="6">The sequence shown here is derived from an EMBL/GenBank/DDBJ whole genome shotgun (WGS) entry which is preliminary data.</text>
</comment>
<dbReference type="SUPFAM" id="SSF53474">
    <property type="entry name" value="alpha/beta-Hydrolases"/>
    <property type="match status" value="1"/>
</dbReference>
<feature type="compositionally biased region" description="Polar residues" evidence="4">
    <location>
        <begin position="74"/>
        <end position="83"/>
    </location>
</feature>
<dbReference type="Pfam" id="PF00135">
    <property type="entry name" value="COesterase"/>
    <property type="match status" value="1"/>
</dbReference>
<dbReference type="EC" id="3.1.1.-" evidence="3"/>
<keyword evidence="2 3" id="KW-0378">Hydrolase</keyword>
<reference evidence="6" key="1">
    <citation type="submission" date="2020-11" db="EMBL/GenBank/DDBJ databases">
        <authorList>
            <consortium name="DOE Joint Genome Institute"/>
            <person name="Ahrendt S."/>
            <person name="Riley R."/>
            <person name="Andreopoulos W."/>
            <person name="Labutti K."/>
            <person name="Pangilinan J."/>
            <person name="Ruiz-Duenas F.J."/>
            <person name="Barrasa J.M."/>
            <person name="Sanchez-Garcia M."/>
            <person name="Camarero S."/>
            <person name="Miyauchi S."/>
            <person name="Serrano A."/>
            <person name="Linde D."/>
            <person name="Babiker R."/>
            <person name="Drula E."/>
            <person name="Ayuso-Fernandez I."/>
            <person name="Pacheco R."/>
            <person name="Padilla G."/>
            <person name="Ferreira P."/>
            <person name="Barriuso J."/>
            <person name="Kellner H."/>
            <person name="Castanera R."/>
            <person name="Alfaro M."/>
            <person name="Ramirez L."/>
            <person name="Pisabarro A.G."/>
            <person name="Kuo A."/>
            <person name="Tritt A."/>
            <person name="Lipzen A."/>
            <person name="He G."/>
            <person name="Yan M."/>
            <person name="Ng V."/>
            <person name="Cullen D."/>
            <person name="Martin F."/>
            <person name="Rosso M.-N."/>
            <person name="Henrissat B."/>
            <person name="Hibbett D."/>
            <person name="Martinez A.T."/>
            <person name="Grigoriev I.V."/>
        </authorList>
    </citation>
    <scope>NUCLEOTIDE SEQUENCE</scope>
    <source>
        <strain evidence="6">CBS 506.95</strain>
    </source>
</reference>
<dbReference type="PROSITE" id="PS00122">
    <property type="entry name" value="CARBOXYLESTERASE_B_1"/>
    <property type="match status" value="1"/>
</dbReference>
<gene>
    <name evidence="6" type="ORF">CPB83DRAFT_790836</name>
</gene>
<feature type="region of interest" description="Disordered" evidence="4">
    <location>
        <begin position="73"/>
        <end position="92"/>
    </location>
</feature>
<dbReference type="InterPro" id="IPR019826">
    <property type="entry name" value="Carboxylesterase_B_AS"/>
</dbReference>
<dbReference type="PANTHER" id="PTHR43142">
    <property type="entry name" value="CARBOXYLIC ESTER HYDROLASE"/>
    <property type="match status" value="1"/>
</dbReference>
<dbReference type="Proteomes" id="UP000807306">
    <property type="component" value="Unassembled WGS sequence"/>
</dbReference>
<evidence type="ECO:0000256" key="2">
    <source>
        <dbReference type="ARBA" id="ARBA00022801"/>
    </source>
</evidence>
<feature type="domain" description="Carboxylesterase type B" evidence="5">
    <location>
        <begin position="19"/>
        <end position="252"/>
    </location>
</feature>
<protein>
    <recommendedName>
        <fullName evidence="3">Carboxylic ester hydrolase</fullName>
        <ecNumber evidence="3">3.1.1.-</ecNumber>
    </recommendedName>
</protein>
<evidence type="ECO:0000259" key="5">
    <source>
        <dbReference type="Pfam" id="PF00135"/>
    </source>
</evidence>
<name>A0A9P6EHU4_9AGAR</name>
<comment type="similarity">
    <text evidence="1 3">Belongs to the type-B carboxylesterase/lipase family.</text>
</comment>
<dbReference type="PANTHER" id="PTHR43142:SF1">
    <property type="entry name" value="CARBOXYLIC ESTER HYDROLASE"/>
    <property type="match status" value="1"/>
</dbReference>
<accession>A0A9P6EHU4</accession>
<keyword evidence="7" id="KW-1185">Reference proteome</keyword>
<evidence type="ECO:0000256" key="3">
    <source>
        <dbReference type="RuleBase" id="RU361235"/>
    </source>
</evidence>
<dbReference type="AlphaFoldDB" id="A0A9P6EHU4"/>
<evidence type="ECO:0000256" key="4">
    <source>
        <dbReference type="SAM" id="MobiDB-lite"/>
    </source>
</evidence>
<evidence type="ECO:0000313" key="6">
    <source>
        <dbReference type="EMBL" id="KAF9528954.1"/>
    </source>
</evidence>
<evidence type="ECO:0000313" key="7">
    <source>
        <dbReference type="Proteomes" id="UP000807306"/>
    </source>
</evidence>
<dbReference type="GO" id="GO:0016787">
    <property type="term" value="F:hydrolase activity"/>
    <property type="evidence" value="ECO:0007669"/>
    <property type="project" value="UniProtKB-KW"/>
</dbReference>
<dbReference type="Gene3D" id="3.40.50.1820">
    <property type="entry name" value="alpha/beta hydrolase"/>
    <property type="match status" value="1"/>
</dbReference>
<dbReference type="InterPro" id="IPR002018">
    <property type="entry name" value="CarbesteraseB"/>
</dbReference>
<proteinExistence type="inferred from homology"/>